<dbReference type="EMBL" id="AL731637">
    <property type="protein sequence ID" value="CAE05241.2"/>
    <property type="molecule type" value="Genomic_DNA"/>
</dbReference>
<dbReference type="InterPro" id="IPR027806">
    <property type="entry name" value="HARBI1_dom"/>
</dbReference>
<evidence type="ECO:0000256" key="2">
    <source>
        <dbReference type="ARBA" id="ARBA00022723"/>
    </source>
</evidence>
<evidence type="ECO:0000256" key="1">
    <source>
        <dbReference type="ARBA" id="ARBA00001968"/>
    </source>
</evidence>
<reference evidence="5" key="2">
    <citation type="journal article" date="2008" name="Nucleic Acids Res.">
        <title>The rice annotation project database (RAP-DB): 2008 update.</title>
        <authorList>
            <consortium name="The rice annotation project (RAP)"/>
        </authorList>
    </citation>
    <scope>GENOME REANNOTATION</scope>
    <source>
        <strain evidence="5">cv. Nipponbare</strain>
    </source>
</reference>
<proteinExistence type="predicted"/>
<protein>
    <submittedName>
        <fullName evidence="4">OSJNBb0115I09.3 protein</fullName>
    </submittedName>
</protein>
<dbReference type="AlphaFoldDB" id="Q7XLA9"/>
<evidence type="ECO:0000313" key="5">
    <source>
        <dbReference type="Proteomes" id="UP000000763"/>
    </source>
</evidence>
<sequence>MSTSSDITSGSSAGNYTDEEDNIIDMLVADLEAQVQGRAARRAPQQAGMQWMMETMANATQCHNVFRMRADQIHALFAILTNRYHLNGSNELISTSLWIQVFEECITGSHEMKISCLLLAVDGTHIPVRVAVEEANLHRNRHHITSRNVLVVIGWDDHVIFAHAGWPGAVHDQRVLTEAVRNYPHNFPRLPWGKYLLVDSGHHRCATWYDAPNSAAGMRAVRDAIANEVYNN</sequence>
<keyword evidence="2" id="KW-0479">Metal-binding</keyword>
<feature type="domain" description="DDE Tnp4" evidence="3">
    <location>
        <begin position="121"/>
        <end position="213"/>
    </location>
</feature>
<gene>
    <name evidence="4" type="primary">OSJNBb0115I09.3</name>
</gene>
<name>Q7XLA9_ORYSJ</name>
<dbReference type="Proteomes" id="UP000000763">
    <property type="component" value="Chromosome 4"/>
</dbReference>
<evidence type="ECO:0000259" key="3">
    <source>
        <dbReference type="Pfam" id="PF13359"/>
    </source>
</evidence>
<evidence type="ECO:0000313" key="4">
    <source>
        <dbReference type="EMBL" id="CAE05241.2"/>
    </source>
</evidence>
<dbReference type="GO" id="GO:0046872">
    <property type="term" value="F:metal ion binding"/>
    <property type="evidence" value="ECO:0007669"/>
    <property type="project" value="UniProtKB-KW"/>
</dbReference>
<reference evidence="5" key="1">
    <citation type="journal article" date="2005" name="Nature">
        <title>The map-based sequence of the rice genome.</title>
        <authorList>
            <consortium name="International rice genome sequencing project (IRGSP)"/>
            <person name="Matsumoto T."/>
            <person name="Wu J."/>
            <person name="Kanamori H."/>
            <person name="Katayose Y."/>
            <person name="Fujisawa M."/>
            <person name="Namiki N."/>
            <person name="Mizuno H."/>
            <person name="Yamamoto K."/>
            <person name="Antonio B.A."/>
            <person name="Baba T."/>
            <person name="Sakata K."/>
            <person name="Nagamura Y."/>
            <person name="Aoki H."/>
            <person name="Arikawa K."/>
            <person name="Arita K."/>
            <person name="Bito T."/>
            <person name="Chiden Y."/>
            <person name="Fujitsuka N."/>
            <person name="Fukunaka R."/>
            <person name="Hamada M."/>
            <person name="Harada C."/>
            <person name="Hayashi A."/>
            <person name="Hijishita S."/>
            <person name="Honda M."/>
            <person name="Hosokawa S."/>
            <person name="Ichikawa Y."/>
            <person name="Idonuma A."/>
            <person name="Iijima M."/>
            <person name="Ikeda M."/>
            <person name="Ikeno M."/>
            <person name="Ito K."/>
            <person name="Ito S."/>
            <person name="Ito T."/>
            <person name="Ito Y."/>
            <person name="Ito Y."/>
            <person name="Iwabuchi A."/>
            <person name="Kamiya K."/>
            <person name="Karasawa W."/>
            <person name="Kurita K."/>
            <person name="Katagiri S."/>
            <person name="Kikuta A."/>
            <person name="Kobayashi H."/>
            <person name="Kobayashi N."/>
            <person name="Machita K."/>
            <person name="Maehara T."/>
            <person name="Masukawa M."/>
            <person name="Mizubayashi T."/>
            <person name="Mukai Y."/>
            <person name="Nagasaki H."/>
            <person name="Nagata Y."/>
            <person name="Naito S."/>
            <person name="Nakashima M."/>
            <person name="Nakama Y."/>
            <person name="Nakamichi Y."/>
            <person name="Nakamura M."/>
            <person name="Meguro A."/>
            <person name="Negishi M."/>
            <person name="Ohta I."/>
            <person name="Ohta T."/>
            <person name="Okamoto M."/>
            <person name="Ono N."/>
            <person name="Saji S."/>
            <person name="Sakaguchi M."/>
            <person name="Sakai K."/>
            <person name="Shibata M."/>
            <person name="Shimokawa T."/>
            <person name="Song J."/>
            <person name="Takazaki Y."/>
            <person name="Terasawa K."/>
            <person name="Tsugane M."/>
            <person name="Tsuji K."/>
            <person name="Ueda S."/>
            <person name="Waki K."/>
            <person name="Yamagata H."/>
            <person name="Yamamoto M."/>
            <person name="Yamamoto S."/>
            <person name="Yamane H."/>
            <person name="Yoshiki S."/>
            <person name="Yoshihara R."/>
            <person name="Yukawa K."/>
            <person name="Zhong H."/>
            <person name="Yano M."/>
            <person name="Yuan Q."/>
            <person name="Ouyang S."/>
            <person name="Liu J."/>
            <person name="Jones K.M."/>
            <person name="Gansberger K."/>
            <person name="Moffat K."/>
            <person name="Hill J."/>
            <person name="Bera J."/>
            <person name="Fadrosh D."/>
            <person name="Jin S."/>
            <person name="Johri S."/>
            <person name="Kim M."/>
            <person name="Overton L."/>
            <person name="Reardon M."/>
            <person name="Tsitrin T."/>
            <person name="Vuong H."/>
            <person name="Weaver B."/>
            <person name="Ciecko A."/>
            <person name="Tallon L."/>
            <person name="Jackson J."/>
            <person name="Pai G."/>
            <person name="Aken S.V."/>
            <person name="Utterback T."/>
            <person name="Reidmuller S."/>
            <person name="Feldblyum T."/>
            <person name="Hsiao J."/>
            <person name="Zismann V."/>
            <person name="Iobst S."/>
            <person name="de Vazeille A.R."/>
            <person name="Buell C.R."/>
            <person name="Ying K."/>
            <person name="Li Y."/>
            <person name="Lu T."/>
            <person name="Huang Y."/>
            <person name="Zhao Q."/>
            <person name="Feng Q."/>
            <person name="Zhang L."/>
            <person name="Zhu J."/>
            <person name="Weng Q."/>
            <person name="Mu J."/>
            <person name="Lu Y."/>
            <person name="Fan D."/>
            <person name="Liu Y."/>
            <person name="Guan J."/>
            <person name="Zhang Y."/>
            <person name="Yu S."/>
            <person name="Liu X."/>
            <person name="Zhang Y."/>
            <person name="Hong G."/>
            <person name="Han B."/>
            <person name="Choisne N."/>
            <person name="Demange N."/>
            <person name="Orjeda G."/>
            <person name="Samain S."/>
            <person name="Cattolico L."/>
            <person name="Pelletier E."/>
            <person name="Couloux A."/>
            <person name="Segurens B."/>
            <person name="Wincker P."/>
            <person name="D'Hont A."/>
            <person name="Scarpelli C."/>
            <person name="Weissenbach J."/>
            <person name="Salanoubat M."/>
            <person name="Quetier F."/>
            <person name="Yu Y."/>
            <person name="Kim H.R."/>
            <person name="Rambo T."/>
            <person name="Currie J."/>
            <person name="Collura K."/>
            <person name="Luo M."/>
            <person name="Yang T."/>
            <person name="Ammiraju J.S.S."/>
            <person name="Engler F."/>
            <person name="Soderlund C."/>
            <person name="Wing R.A."/>
            <person name="Palmer L.E."/>
            <person name="de la Bastide M."/>
            <person name="Spiegel L."/>
            <person name="Nascimento L."/>
            <person name="Zutavern T."/>
            <person name="O'Shaughnessy A."/>
            <person name="Dike S."/>
            <person name="Dedhia N."/>
            <person name="Preston R."/>
            <person name="Balija V."/>
            <person name="McCombie W.R."/>
            <person name="Chow T."/>
            <person name="Chen H."/>
            <person name="Chung M."/>
            <person name="Chen C."/>
            <person name="Shaw J."/>
            <person name="Wu H."/>
            <person name="Hsiao K."/>
            <person name="Chao Y."/>
            <person name="Chu M."/>
            <person name="Cheng C."/>
            <person name="Hour A."/>
            <person name="Lee P."/>
            <person name="Lin S."/>
            <person name="Lin Y."/>
            <person name="Liou J."/>
            <person name="Liu S."/>
            <person name="Hsing Y."/>
            <person name="Raghuvanshi S."/>
            <person name="Mohanty A."/>
            <person name="Bharti A.K."/>
            <person name="Gaur A."/>
            <person name="Gupta V."/>
            <person name="Kumar D."/>
            <person name="Ravi V."/>
            <person name="Vij S."/>
            <person name="Kapur A."/>
            <person name="Khurana P."/>
            <person name="Khurana P."/>
            <person name="Khurana J.P."/>
            <person name="Tyagi A.K."/>
            <person name="Gaikwad K."/>
            <person name="Singh A."/>
            <person name="Dalal V."/>
            <person name="Srivastava S."/>
            <person name="Dixit A."/>
            <person name="Pal A.K."/>
            <person name="Ghazi I.A."/>
            <person name="Yadav M."/>
            <person name="Pandit A."/>
            <person name="Bhargava A."/>
            <person name="Sureshbabu K."/>
            <person name="Batra K."/>
            <person name="Sharma T.R."/>
            <person name="Mohapatra T."/>
            <person name="Singh N.K."/>
            <person name="Messing J."/>
            <person name="Nelson A.B."/>
            <person name="Fuks G."/>
            <person name="Kavchok S."/>
            <person name="Keizer G."/>
            <person name="Linton E."/>
            <person name="Llaca V."/>
            <person name="Song R."/>
            <person name="Tanyolac B."/>
            <person name="Young S."/>
            <person name="Ho-Il K."/>
            <person name="Hahn J.H."/>
            <person name="Sangsakoo G."/>
            <person name="Vanavichit A."/>
            <person name="de Mattos Luiz.A.T."/>
            <person name="Zimmer P.D."/>
            <person name="Malone G."/>
            <person name="Dellagostin O."/>
            <person name="de Oliveira A.C."/>
            <person name="Bevan M."/>
            <person name="Bancroft I."/>
            <person name="Minx P."/>
            <person name="Cordum H."/>
            <person name="Wilson R."/>
            <person name="Cheng Z."/>
            <person name="Jin W."/>
            <person name="Jiang J."/>
            <person name="Leong S.A."/>
            <person name="Iwama H."/>
            <person name="Gojobori T."/>
            <person name="Itoh T."/>
            <person name="Niimura Y."/>
            <person name="Fujii Y."/>
            <person name="Habara T."/>
            <person name="Sakai H."/>
            <person name="Sato Y."/>
            <person name="Wilson G."/>
            <person name="Kumar K."/>
            <person name="McCouch S."/>
            <person name="Juretic N."/>
            <person name="Hoen D."/>
            <person name="Wright S."/>
            <person name="Bruskiewich R."/>
            <person name="Bureau T."/>
            <person name="Miyao A."/>
            <person name="Hirochika H."/>
            <person name="Nishikawa T."/>
            <person name="Kadowaki K."/>
            <person name="Sugiura M."/>
            <person name="Burr B."/>
            <person name="Sasaki T."/>
        </authorList>
    </citation>
    <scope>NUCLEOTIDE SEQUENCE [LARGE SCALE GENOMIC DNA]</scope>
    <source>
        <strain evidence="5">cv. Nipponbare</strain>
    </source>
</reference>
<dbReference type="Pfam" id="PF13359">
    <property type="entry name" value="DDE_Tnp_4"/>
    <property type="match status" value="1"/>
</dbReference>
<comment type="cofactor">
    <cofactor evidence="1">
        <name>a divalent metal cation</name>
        <dbReference type="ChEBI" id="CHEBI:60240"/>
    </cofactor>
</comment>
<organism evidence="4 5">
    <name type="scientific">Oryza sativa subsp. japonica</name>
    <name type="common">Rice</name>
    <dbReference type="NCBI Taxonomy" id="39947"/>
    <lineage>
        <taxon>Eukaryota</taxon>
        <taxon>Viridiplantae</taxon>
        <taxon>Streptophyta</taxon>
        <taxon>Embryophyta</taxon>
        <taxon>Tracheophyta</taxon>
        <taxon>Spermatophyta</taxon>
        <taxon>Magnoliopsida</taxon>
        <taxon>Liliopsida</taxon>
        <taxon>Poales</taxon>
        <taxon>Poaceae</taxon>
        <taxon>BOP clade</taxon>
        <taxon>Oryzoideae</taxon>
        <taxon>Oryzeae</taxon>
        <taxon>Oryzinae</taxon>
        <taxon>Oryza</taxon>
        <taxon>Oryza sativa</taxon>
    </lineage>
</organism>
<accession>Q7XLA9</accession>